<dbReference type="AlphaFoldDB" id="A0A1A8YH14"/>
<name>A0A1A8YH14_PLAOA</name>
<keyword evidence="4" id="KW-1185">Reference proteome</keyword>
<proteinExistence type="predicted"/>
<dbReference type="Proteomes" id="UP000078555">
    <property type="component" value="Unassembled WGS sequence"/>
</dbReference>
<dbReference type="Proteomes" id="UP000078550">
    <property type="component" value="Unassembled WGS sequence"/>
</dbReference>
<evidence type="ECO:0000313" key="2">
    <source>
        <dbReference type="EMBL" id="SBT31447.1"/>
    </source>
</evidence>
<reference evidence="1" key="1">
    <citation type="submission" date="2016-05" db="EMBL/GenBank/DDBJ databases">
        <authorList>
            <person name="Lavstsen T."/>
            <person name="Jespersen J.S."/>
        </authorList>
    </citation>
    <scope>NUCLEOTIDE SEQUENCE [LARGE SCALE GENOMIC DNA]</scope>
</reference>
<gene>
    <name evidence="1" type="ORF">POVWA1_004100</name>
    <name evidence="2" type="ORF">POVWA2_004240</name>
</gene>
<reference evidence="3 4" key="2">
    <citation type="submission" date="2016-05" db="EMBL/GenBank/DDBJ databases">
        <authorList>
            <person name="Naeem Raeece"/>
        </authorList>
    </citation>
    <scope>NUCLEOTIDE SEQUENCE [LARGE SCALE GENOMIC DNA]</scope>
</reference>
<evidence type="ECO:0000313" key="3">
    <source>
        <dbReference type="Proteomes" id="UP000078550"/>
    </source>
</evidence>
<protein>
    <submittedName>
        <fullName evidence="1">Uncharacterized protein</fullName>
    </submittedName>
</protein>
<dbReference type="EMBL" id="FLRE01000017">
    <property type="protein sequence ID" value="SBT31447.1"/>
    <property type="molecule type" value="Genomic_DNA"/>
</dbReference>
<accession>A0A1A8YH14</accession>
<sequence length="81" mass="9382">MMKASGVTFVNVSSICKNVSSNFGKLLISRIAYCVYTQFRWFKPRRENKISSRKVAGKDERSGSILEEIFHQEQKCERGKF</sequence>
<organism evidence="1 4">
    <name type="scientific">Plasmodium ovale wallikeri</name>
    <dbReference type="NCBI Taxonomy" id="864142"/>
    <lineage>
        <taxon>Eukaryota</taxon>
        <taxon>Sar</taxon>
        <taxon>Alveolata</taxon>
        <taxon>Apicomplexa</taxon>
        <taxon>Aconoidasida</taxon>
        <taxon>Haemosporida</taxon>
        <taxon>Plasmodiidae</taxon>
        <taxon>Plasmodium</taxon>
        <taxon>Plasmodium (Plasmodium)</taxon>
    </lineage>
</organism>
<dbReference type="EMBL" id="FLRD01000009">
    <property type="protein sequence ID" value="SBT30831.1"/>
    <property type="molecule type" value="Genomic_DNA"/>
</dbReference>
<evidence type="ECO:0000313" key="1">
    <source>
        <dbReference type="EMBL" id="SBT30831.1"/>
    </source>
</evidence>
<evidence type="ECO:0000313" key="4">
    <source>
        <dbReference type="Proteomes" id="UP000078555"/>
    </source>
</evidence>